<feature type="domain" description="Thymidylate synthase/dCMP hydroxymethylase" evidence="2">
    <location>
        <begin position="99"/>
        <end position="232"/>
    </location>
</feature>
<dbReference type="RefSeq" id="WP_146269149.1">
    <property type="nucleotide sequence ID" value="NZ_VOEI01000001.1"/>
</dbReference>
<dbReference type="InterPro" id="IPR036926">
    <property type="entry name" value="Thymidate_synth/dCMP_Mease_sf"/>
</dbReference>
<dbReference type="InterPro" id="IPR023451">
    <property type="entry name" value="Thymidate_synth/dCMP_Mease_dom"/>
</dbReference>
<protein>
    <recommendedName>
        <fullName evidence="2">Thymidylate synthase/dCMP hydroxymethylase domain-containing protein</fullName>
    </recommendedName>
</protein>
<dbReference type="GO" id="GO:0016740">
    <property type="term" value="F:transferase activity"/>
    <property type="evidence" value="ECO:0007669"/>
    <property type="project" value="UniProtKB-KW"/>
</dbReference>
<sequence>MPKLIESDTCLSAWRDACQEIIKDGDGFNMLVHIKNPQLINDNHLNEILNSKIITKQKLQDVANTIFPEKLYKRNQGDLHKFYDLHESLYNRGKRLRKKNKSRWGNYFLRFTKFGHDKKNQIQKIIQDINKRPNNQSSCYIMHVSSIDYDSNTRIIGNPCLQYVQFAQVGDMLNLTAIYRNHDFLEKSLGNYIGLSKLLAFVCEKTNSKVGSITCHSIHFYLNQKREVKKCLDSLTW</sequence>
<organism evidence="3 4">
    <name type="scientific">Mucilaginibacter achroorhodeus</name>
    <dbReference type="NCBI Taxonomy" id="2599294"/>
    <lineage>
        <taxon>Bacteria</taxon>
        <taxon>Pseudomonadati</taxon>
        <taxon>Bacteroidota</taxon>
        <taxon>Sphingobacteriia</taxon>
        <taxon>Sphingobacteriales</taxon>
        <taxon>Sphingobacteriaceae</taxon>
        <taxon>Mucilaginibacter</taxon>
    </lineage>
</organism>
<dbReference type="SUPFAM" id="SSF55831">
    <property type="entry name" value="Thymidylate synthase/dCMP hydroxymethylase"/>
    <property type="match status" value="1"/>
</dbReference>
<evidence type="ECO:0000313" key="3">
    <source>
        <dbReference type="EMBL" id="TWR28355.1"/>
    </source>
</evidence>
<dbReference type="EMBL" id="VOEI01000001">
    <property type="protein sequence ID" value="TWR28355.1"/>
    <property type="molecule type" value="Genomic_DNA"/>
</dbReference>
<evidence type="ECO:0000259" key="2">
    <source>
        <dbReference type="Pfam" id="PF00303"/>
    </source>
</evidence>
<dbReference type="Proteomes" id="UP000318010">
    <property type="component" value="Unassembled WGS sequence"/>
</dbReference>
<dbReference type="Pfam" id="PF00303">
    <property type="entry name" value="Thymidylat_synt"/>
    <property type="match status" value="1"/>
</dbReference>
<evidence type="ECO:0000313" key="4">
    <source>
        <dbReference type="Proteomes" id="UP000318010"/>
    </source>
</evidence>
<proteinExistence type="predicted"/>
<comment type="caution">
    <text evidence="3">The sequence shown here is derived from an EMBL/GenBank/DDBJ whole genome shotgun (WGS) entry which is preliminary data.</text>
</comment>
<dbReference type="AlphaFoldDB" id="A0A563UAH5"/>
<keyword evidence="4" id="KW-1185">Reference proteome</keyword>
<accession>A0A563UAH5</accession>
<dbReference type="OrthoDB" id="2111297at2"/>
<keyword evidence="1" id="KW-0808">Transferase</keyword>
<name>A0A563UAH5_9SPHI</name>
<gene>
    <name evidence="3" type="ORF">FPZ42_03830</name>
</gene>
<reference evidence="3 4" key="1">
    <citation type="submission" date="2019-07" db="EMBL/GenBank/DDBJ databases">
        <authorList>
            <person name="Kim J."/>
        </authorList>
    </citation>
    <scope>NUCLEOTIDE SEQUENCE [LARGE SCALE GENOMIC DNA]</scope>
    <source>
        <strain evidence="3 4">MJ1a</strain>
    </source>
</reference>
<evidence type="ECO:0000256" key="1">
    <source>
        <dbReference type="ARBA" id="ARBA00022679"/>
    </source>
</evidence>
<dbReference type="Gene3D" id="3.30.572.10">
    <property type="entry name" value="Thymidylate synthase/dCMP hydroxymethylase domain"/>
    <property type="match status" value="1"/>
</dbReference>